<accession>A0ABX2G8R3</accession>
<organism evidence="2 3">
    <name type="scientific">Sphaerotilus uruguayifluvii</name>
    <dbReference type="NCBI Taxonomy" id="2735897"/>
    <lineage>
        <taxon>Bacteria</taxon>
        <taxon>Pseudomonadati</taxon>
        <taxon>Pseudomonadota</taxon>
        <taxon>Betaproteobacteria</taxon>
        <taxon>Burkholderiales</taxon>
        <taxon>Sphaerotilaceae</taxon>
        <taxon>Sphaerotilus</taxon>
    </lineage>
</organism>
<protein>
    <recommendedName>
        <fullName evidence="4">DUF1643 domain-containing protein</fullName>
    </recommendedName>
</protein>
<evidence type="ECO:0000313" key="3">
    <source>
        <dbReference type="Proteomes" id="UP001516061"/>
    </source>
</evidence>
<reference evidence="2 3" key="1">
    <citation type="submission" date="2020-05" db="EMBL/GenBank/DDBJ databases">
        <title>Genomic Encyclopedia of Type Strains, Phase IV (KMG-V): Genome sequencing to study the core and pangenomes of soil and plant-associated prokaryotes.</title>
        <authorList>
            <person name="Whitman W."/>
        </authorList>
    </citation>
    <scope>NUCLEOTIDE SEQUENCE [LARGE SCALE GENOMIC DNA]</scope>
    <source>
        <strain evidence="2 3">C29</strain>
    </source>
</reference>
<proteinExistence type="predicted"/>
<dbReference type="RefSeq" id="WP_173807471.1">
    <property type="nucleotide sequence ID" value="NZ_JABSNM010000030.1"/>
</dbReference>
<dbReference type="InterPro" id="IPR012441">
    <property type="entry name" value="DUF1643"/>
</dbReference>
<feature type="region of interest" description="Disordered" evidence="1">
    <location>
        <begin position="164"/>
        <end position="187"/>
    </location>
</feature>
<evidence type="ECO:0000313" key="2">
    <source>
        <dbReference type="EMBL" id="NRT58454.1"/>
    </source>
</evidence>
<feature type="compositionally biased region" description="Low complexity" evidence="1">
    <location>
        <begin position="166"/>
        <end position="176"/>
    </location>
</feature>
<gene>
    <name evidence="2" type="ORF">HNQ01_004222</name>
</gene>
<sequence>MQRDALLSPCRRYRYALWRRWGEGPPAMFIGLNPSTADETADDPTIRRCIAFARSWGHGALCMVNLFAYRATRPTDLLAQDDPVGPENDAYLQKLAAEAGVVVAAWGVHGTHRGRHNVVRAMLPALHYLRLTKDGHPGHPLYLPASLRPVAWVRRCCAEQSQRCTSASPPRAAPSSCQDPGDSLAAS</sequence>
<name>A0ABX2G8R3_9BURK</name>
<keyword evidence="3" id="KW-1185">Reference proteome</keyword>
<dbReference type="Pfam" id="PF07799">
    <property type="entry name" value="DUF1643"/>
    <property type="match status" value="1"/>
</dbReference>
<evidence type="ECO:0000256" key="1">
    <source>
        <dbReference type="SAM" id="MobiDB-lite"/>
    </source>
</evidence>
<evidence type="ECO:0008006" key="4">
    <source>
        <dbReference type="Google" id="ProtNLM"/>
    </source>
</evidence>
<comment type="caution">
    <text evidence="2">The sequence shown here is derived from an EMBL/GenBank/DDBJ whole genome shotgun (WGS) entry which is preliminary data.</text>
</comment>
<dbReference type="Proteomes" id="UP001516061">
    <property type="component" value="Unassembled WGS sequence"/>
</dbReference>
<dbReference type="EMBL" id="JABSNM010000030">
    <property type="protein sequence ID" value="NRT58454.1"/>
    <property type="molecule type" value="Genomic_DNA"/>
</dbReference>